<dbReference type="InterPro" id="IPR012340">
    <property type="entry name" value="NA-bd_OB-fold"/>
</dbReference>
<sequence length="258" mass="28623">MILKTPAIPLRITPYSNTSRVVRWLTPERGRLGTLIKGALRPRGGFLGQYDYFATSELLYYERRKEGLHIARECTMTERRPELRTNWRGGVCASYVTAVADRLTPDDAPSAELFAFLERALDHARFVTERAAEFLLWFELQCCIREGRAPRLECCAACGSPIADGDELGFDVARGGVLHTACRRGGDSAQPVAPDVLALMRAWARAAQPGQAARTRTRPRQRETIGALLGAFLEYHLELPAAPRKAAYFALTAGETLT</sequence>
<reference evidence="10" key="1">
    <citation type="submission" date="2015-02" db="EMBL/GenBank/DDBJ databases">
        <title>Description and complete genome sequence of the first cultured representative of the subdivision 5 of the Verrucomicrobia phylum.</title>
        <authorList>
            <person name="Spring S."/>
            <person name="Bunk B."/>
            <person name="Sproer C."/>
            <person name="Klenk H.-P."/>
        </authorList>
    </citation>
    <scope>NUCLEOTIDE SEQUENCE [LARGE SCALE GENOMIC DNA]</scope>
    <source>
        <strain evidence="10">L21-Fru-AB</strain>
    </source>
</reference>
<reference evidence="9 10" key="2">
    <citation type="journal article" date="2016" name="ISME J.">
        <title>Characterization of the first cultured representative of Verrucomicrobia subdivision 5 indicates the proposal of a novel phylum.</title>
        <authorList>
            <person name="Spring S."/>
            <person name="Bunk B."/>
            <person name="Sproer C."/>
            <person name="Schumann P."/>
            <person name="Rohde M."/>
            <person name="Tindall B.J."/>
            <person name="Klenk H.P."/>
        </authorList>
    </citation>
    <scope>NUCLEOTIDE SEQUENCE [LARGE SCALE GENOMIC DNA]</scope>
    <source>
        <strain evidence="9 10">L21-Fru-AB</strain>
    </source>
</reference>
<dbReference type="OrthoDB" id="188546at2"/>
<dbReference type="SUPFAM" id="SSF50249">
    <property type="entry name" value="Nucleic acid-binding proteins"/>
    <property type="match status" value="1"/>
</dbReference>
<protein>
    <recommendedName>
        <fullName evidence="2 7">DNA repair protein RecO</fullName>
    </recommendedName>
    <alternativeName>
        <fullName evidence="6 7">Recombination protein O</fullName>
    </alternativeName>
</protein>
<name>A0A0G3ELK8_9BACT</name>
<dbReference type="RefSeq" id="WP_052882297.1">
    <property type="nucleotide sequence ID" value="NZ_CP010904.1"/>
</dbReference>
<comment type="function">
    <text evidence="7">Involved in DNA repair and RecF pathway recombination.</text>
</comment>
<dbReference type="GO" id="GO:0006302">
    <property type="term" value="P:double-strand break repair"/>
    <property type="evidence" value="ECO:0007669"/>
    <property type="project" value="TreeGrafter"/>
</dbReference>
<gene>
    <name evidence="7 9" type="primary">recO</name>
    <name evidence="9" type="ORF">L21SP4_01792</name>
</gene>
<dbReference type="HAMAP" id="MF_00201">
    <property type="entry name" value="RecO"/>
    <property type="match status" value="1"/>
</dbReference>
<evidence type="ECO:0000256" key="1">
    <source>
        <dbReference type="ARBA" id="ARBA00007452"/>
    </source>
</evidence>
<dbReference type="PANTHER" id="PTHR33991">
    <property type="entry name" value="DNA REPAIR PROTEIN RECO"/>
    <property type="match status" value="1"/>
</dbReference>
<dbReference type="NCBIfam" id="TIGR00613">
    <property type="entry name" value="reco"/>
    <property type="match status" value="1"/>
</dbReference>
<evidence type="ECO:0000313" key="10">
    <source>
        <dbReference type="Proteomes" id="UP000035268"/>
    </source>
</evidence>
<dbReference type="AlphaFoldDB" id="A0A0G3ELK8"/>
<evidence type="ECO:0000256" key="4">
    <source>
        <dbReference type="ARBA" id="ARBA00023172"/>
    </source>
</evidence>
<accession>A0A0G3ELK8</accession>
<dbReference type="InterPro" id="IPR003717">
    <property type="entry name" value="RecO"/>
</dbReference>
<dbReference type="InterPro" id="IPR042242">
    <property type="entry name" value="RecO_C"/>
</dbReference>
<dbReference type="PANTHER" id="PTHR33991:SF1">
    <property type="entry name" value="DNA REPAIR PROTEIN RECO"/>
    <property type="match status" value="1"/>
</dbReference>
<dbReference type="EMBL" id="CP010904">
    <property type="protein sequence ID" value="AKJ65029.1"/>
    <property type="molecule type" value="Genomic_DNA"/>
</dbReference>
<comment type="similarity">
    <text evidence="1 7">Belongs to the RecO family.</text>
</comment>
<dbReference type="InterPro" id="IPR022572">
    <property type="entry name" value="DNA_rep/recomb_RecO_N"/>
</dbReference>
<dbReference type="Gene3D" id="2.40.50.140">
    <property type="entry name" value="Nucleic acid-binding proteins"/>
    <property type="match status" value="1"/>
</dbReference>
<proteinExistence type="inferred from homology"/>
<dbReference type="Proteomes" id="UP000035268">
    <property type="component" value="Chromosome"/>
</dbReference>
<evidence type="ECO:0000313" key="9">
    <source>
        <dbReference type="EMBL" id="AKJ65029.1"/>
    </source>
</evidence>
<organism evidence="9 10">
    <name type="scientific">Kiritimatiella glycovorans</name>
    <dbReference type="NCBI Taxonomy" id="1307763"/>
    <lineage>
        <taxon>Bacteria</taxon>
        <taxon>Pseudomonadati</taxon>
        <taxon>Kiritimatiellota</taxon>
        <taxon>Kiritimatiellia</taxon>
        <taxon>Kiritimatiellales</taxon>
        <taxon>Kiritimatiellaceae</taxon>
        <taxon>Kiritimatiella</taxon>
    </lineage>
</organism>
<keyword evidence="10" id="KW-1185">Reference proteome</keyword>
<dbReference type="KEGG" id="vbl:L21SP4_01792"/>
<evidence type="ECO:0000256" key="3">
    <source>
        <dbReference type="ARBA" id="ARBA00022763"/>
    </source>
</evidence>
<keyword evidence="5 7" id="KW-0234">DNA repair</keyword>
<keyword evidence="4 7" id="KW-0233">DNA recombination</keyword>
<evidence type="ECO:0000256" key="5">
    <source>
        <dbReference type="ARBA" id="ARBA00023204"/>
    </source>
</evidence>
<dbReference type="GO" id="GO:0043590">
    <property type="term" value="C:bacterial nucleoid"/>
    <property type="evidence" value="ECO:0007669"/>
    <property type="project" value="TreeGrafter"/>
</dbReference>
<evidence type="ECO:0000256" key="7">
    <source>
        <dbReference type="HAMAP-Rule" id="MF_00201"/>
    </source>
</evidence>
<dbReference type="STRING" id="1307763.L21SP4_01792"/>
<dbReference type="GO" id="GO:0006310">
    <property type="term" value="P:DNA recombination"/>
    <property type="evidence" value="ECO:0007669"/>
    <property type="project" value="UniProtKB-UniRule"/>
</dbReference>
<feature type="domain" description="DNA replication/recombination mediator RecO N-terminal" evidence="8">
    <location>
        <begin position="1"/>
        <end position="77"/>
    </location>
</feature>
<dbReference type="SUPFAM" id="SSF57863">
    <property type="entry name" value="ArfGap/RecO-like zinc finger"/>
    <property type="match status" value="1"/>
</dbReference>
<evidence type="ECO:0000256" key="6">
    <source>
        <dbReference type="ARBA" id="ARBA00033409"/>
    </source>
</evidence>
<keyword evidence="3 7" id="KW-0227">DNA damage</keyword>
<evidence type="ECO:0000256" key="2">
    <source>
        <dbReference type="ARBA" id="ARBA00021310"/>
    </source>
</evidence>
<dbReference type="Pfam" id="PF02565">
    <property type="entry name" value="RecO_C"/>
    <property type="match status" value="1"/>
</dbReference>
<dbReference type="Gene3D" id="1.20.1440.120">
    <property type="entry name" value="Recombination protein O, C-terminal domain"/>
    <property type="match status" value="1"/>
</dbReference>
<dbReference type="Pfam" id="PF11967">
    <property type="entry name" value="RecO_N"/>
    <property type="match status" value="1"/>
</dbReference>
<dbReference type="InterPro" id="IPR037278">
    <property type="entry name" value="ARFGAP/RecO"/>
</dbReference>
<evidence type="ECO:0000259" key="8">
    <source>
        <dbReference type="Pfam" id="PF11967"/>
    </source>
</evidence>